<dbReference type="PROSITE" id="PS51782">
    <property type="entry name" value="LYSM"/>
    <property type="match status" value="1"/>
</dbReference>
<feature type="domain" description="LysM" evidence="3">
    <location>
        <begin position="132"/>
        <end position="176"/>
    </location>
</feature>
<proteinExistence type="predicted"/>
<evidence type="ECO:0000256" key="2">
    <source>
        <dbReference type="SAM" id="Phobius"/>
    </source>
</evidence>
<dbReference type="Pfam" id="PF01476">
    <property type="entry name" value="LysM"/>
    <property type="match status" value="1"/>
</dbReference>
<sequence length="188" mass="20622">MSRWSQYDEDSYRLPEGVQRIGYDADTGRYIFSSGGSTLQGPQGARYGEMTRVSGSEAQNDDEEAPTRADGYQPLATDNNSPLAFRSDVNSNAYRTLAPFFLLIGVFLLLVWKLIYSGYKTAPNPCPEHATIPYMVEPGDECWGIAHTYKCSLEELELLNPNVCGAGLRPGMVVCVPQPTPPSTPSDS</sequence>
<evidence type="ECO:0000313" key="5">
    <source>
        <dbReference type="Proteomes" id="UP000772434"/>
    </source>
</evidence>
<dbReference type="CDD" id="cd00118">
    <property type="entry name" value="LysM"/>
    <property type="match status" value="1"/>
</dbReference>
<comment type="caution">
    <text evidence="4">The sequence shown here is derived from an EMBL/GenBank/DDBJ whole genome shotgun (WGS) entry which is preliminary data.</text>
</comment>
<evidence type="ECO:0000259" key="3">
    <source>
        <dbReference type="PROSITE" id="PS51782"/>
    </source>
</evidence>
<dbReference type="EMBL" id="JADNRY010000001">
    <property type="protein sequence ID" value="KAF9078825.1"/>
    <property type="molecule type" value="Genomic_DNA"/>
</dbReference>
<dbReference type="Gene3D" id="3.10.350.10">
    <property type="entry name" value="LysM domain"/>
    <property type="match status" value="1"/>
</dbReference>
<gene>
    <name evidence="4" type="ORF">BDP27DRAFT_1310237</name>
</gene>
<dbReference type="InterPro" id="IPR018392">
    <property type="entry name" value="LysM"/>
</dbReference>
<feature type="transmembrane region" description="Helical" evidence="2">
    <location>
        <begin position="97"/>
        <end position="115"/>
    </location>
</feature>
<reference evidence="4" key="1">
    <citation type="submission" date="2020-11" db="EMBL/GenBank/DDBJ databases">
        <authorList>
            <consortium name="DOE Joint Genome Institute"/>
            <person name="Ahrendt S."/>
            <person name="Riley R."/>
            <person name="Andreopoulos W."/>
            <person name="Labutti K."/>
            <person name="Pangilinan J."/>
            <person name="Ruiz-Duenas F.J."/>
            <person name="Barrasa J.M."/>
            <person name="Sanchez-Garcia M."/>
            <person name="Camarero S."/>
            <person name="Miyauchi S."/>
            <person name="Serrano A."/>
            <person name="Linde D."/>
            <person name="Babiker R."/>
            <person name="Drula E."/>
            <person name="Ayuso-Fernandez I."/>
            <person name="Pacheco R."/>
            <person name="Padilla G."/>
            <person name="Ferreira P."/>
            <person name="Barriuso J."/>
            <person name="Kellner H."/>
            <person name="Castanera R."/>
            <person name="Alfaro M."/>
            <person name="Ramirez L."/>
            <person name="Pisabarro A.G."/>
            <person name="Kuo A."/>
            <person name="Tritt A."/>
            <person name="Lipzen A."/>
            <person name="He G."/>
            <person name="Yan M."/>
            <person name="Ng V."/>
            <person name="Cullen D."/>
            <person name="Martin F."/>
            <person name="Rosso M.-N."/>
            <person name="Henrissat B."/>
            <person name="Hibbett D."/>
            <person name="Martinez A.T."/>
            <person name="Grigoriev I.V."/>
        </authorList>
    </citation>
    <scope>NUCLEOTIDE SEQUENCE</scope>
    <source>
        <strain evidence="4">AH 40177</strain>
    </source>
</reference>
<dbReference type="AlphaFoldDB" id="A0A9P5UFZ6"/>
<dbReference type="OrthoDB" id="2107166at2759"/>
<keyword evidence="2" id="KW-0812">Transmembrane</keyword>
<accession>A0A9P5UFZ6</accession>
<name>A0A9P5UFZ6_9AGAR</name>
<evidence type="ECO:0000256" key="1">
    <source>
        <dbReference type="SAM" id="MobiDB-lite"/>
    </source>
</evidence>
<keyword evidence="2" id="KW-0472">Membrane</keyword>
<dbReference type="Proteomes" id="UP000772434">
    <property type="component" value="Unassembled WGS sequence"/>
</dbReference>
<keyword evidence="2" id="KW-1133">Transmembrane helix</keyword>
<feature type="region of interest" description="Disordered" evidence="1">
    <location>
        <begin position="53"/>
        <end position="74"/>
    </location>
</feature>
<dbReference type="SUPFAM" id="SSF54106">
    <property type="entry name" value="LysM domain"/>
    <property type="match status" value="1"/>
</dbReference>
<evidence type="ECO:0000313" key="4">
    <source>
        <dbReference type="EMBL" id="KAF9078825.1"/>
    </source>
</evidence>
<organism evidence="4 5">
    <name type="scientific">Rhodocollybia butyracea</name>
    <dbReference type="NCBI Taxonomy" id="206335"/>
    <lineage>
        <taxon>Eukaryota</taxon>
        <taxon>Fungi</taxon>
        <taxon>Dikarya</taxon>
        <taxon>Basidiomycota</taxon>
        <taxon>Agaricomycotina</taxon>
        <taxon>Agaricomycetes</taxon>
        <taxon>Agaricomycetidae</taxon>
        <taxon>Agaricales</taxon>
        <taxon>Marasmiineae</taxon>
        <taxon>Omphalotaceae</taxon>
        <taxon>Rhodocollybia</taxon>
    </lineage>
</organism>
<keyword evidence="5" id="KW-1185">Reference proteome</keyword>
<protein>
    <recommendedName>
        <fullName evidence="3">LysM domain-containing protein</fullName>
    </recommendedName>
</protein>
<dbReference type="InterPro" id="IPR036779">
    <property type="entry name" value="LysM_dom_sf"/>
</dbReference>
<dbReference type="SMART" id="SM00257">
    <property type="entry name" value="LysM"/>
    <property type="match status" value="1"/>
</dbReference>